<dbReference type="EMBL" id="BMHY01000011">
    <property type="protein sequence ID" value="GGG83145.1"/>
    <property type="molecule type" value="Genomic_DNA"/>
</dbReference>
<dbReference type="Pfam" id="PF03422">
    <property type="entry name" value="CBM_6"/>
    <property type="match status" value="2"/>
</dbReference>
<dbReference type="Pfam" id="PF16990">
    <property type="entry name" value="CBM_35"/>
    <property type="match status" value="1"/>
</dbReference>
<dbReference type="PANTHER" id="PTHR43863:SF2">
    <property type="entry name" value="MALTASE-GLUCOAMYLASE"/>
    <property type="match status" value="1"/>
</dbReference>
<protein>
    <recommendedName>
        <fullName evidence="3">CBM6 domain-containing protein</fullName>
    </recommendedName>
</protein>
<proteinExistence type="predicted"/>
<dbReference type="Gene3D" id="3.20.20.80">
    <property type="entry name" value="Glycosidases"/>
    <property type="match status" value="1"/>
</dbReference>
<feature type="chain" id="PRO_5036759041" description="CBM6 domain-containing protein" evidence="2">
    <location>
        <begin position="35"/>
        <end position="852"/>
    </location>
</feature>
<dbReference type="GO" id="GO:0030246">
    <property type="term" value="F:carbohydrate binding"/>
    <property type="evidence" value="ECO:0007669"/>
    <property type="project" value="InterPro"/>
</dbReference>
<dbReference type="Gene3D" id="2.60.120.260">
    <property type="entry name" value="Galactose-binding domain-like"/>
    <property type="match status" value="3"/>
</dbReference>
<feature type="domain" description="CBM6" evidence="3">
    <location>
        <begin position="462"/>
        <end position="587"/>
    </location>
</feature>
<feature type="domain" description="CBM6" evidence="3">
    <location>
        <begin position="726"/>
        <end position="851"/>
    </location>
</feature>
<feature type="domain" description="CBM6" evidence="3">
    <location>
        <begin position="598"/>
        <end position="718"/>
    </location>
</feature>
<organism evidence="4 5">
    <name type="scientific">Paenibacillus radicis</name>
    <name type="common">ex Gao et al. 2016</name>
    <dbReference type="NCBI Taxonomy" id="1737354"/>
    <lineage>
        <taxon>Bacteria</taxon>
        <taxon>Bacillati</taxon>
        <taxon>Bacillota</taxon>
        <taxon>Bacilli</taxon>
        <taxon>Bacillales</taxon>
        <taxon>Paenibacillaceae</taxon>
        <taxon>Paenibacillus</taxon>
    </lineage>
</organism>
<evidence type="ECO:0000256" key="1">
    <source>
        <dbReference type="ARBA" id="ARBA00022729"/>
    </source>
</evidence>
<dbReference type="Proteomes" id="UP000600247">
    <property type="component" value="Unassembled WGS sequence"/>
</dbReference>
<evidence type="ECO:0000313" key="4">
    <source>
        <dbReference type="EMBL" id="GGG83145.1"/>
    </source>
</evidence>
<feature type="signal peptide" evidence="2">
    <location>
        <begin position="1"/>
        <end position="34"/>
    </location>
</feature>
<reference evidence="4 5" key="1">
    <citation type="journal article" date="2014" name="Int. J. Syst. Evol. Microbiol.">
        <title>Complete genome sequence of Corynebacterium casei LMG S-19264T (=DSM 44701T), isolated from a smear-ripened cheese.</title>
        <authorList>
            <consortium name="US DOE Joint Genome Institute (JGI-PGF)"/>
            <person name="Walter F."/>
            <person name="Albersmeier A."/>
            <person name="Kalinowski J."/>
            <person name="Ruckert C."/>
        </authorList>
    </citation>
    <scope>NUCLEOTIDE SEQUENCE [LARGE SCALE GENOMIC DNA]</scope>
    <source>
        <strain evidence="4 5">CGMCC 1.15286</strain>
    </source>
</reference>
<evidence type="ECO:0000256" key="2">
    <source>
        <dbReference type="SAM" id="SignalP"/>
    </source>
</evidence>
<evidence type="ECO:0000259" key="3">
    <source>
        <dbReference type="PROSITE" id="PS51175"/>
    </source>
</evidence>
<gene>
    <name evidence="4" type="ORF">GCM10010918_45870</name>
</gene>
<dbReference type="CDD" id="cd04083">
    <property type="entry name" value="CBM35_Lmo2446-like"/>
    <property type="match status" value="2"/>
</dbReference>
<dbReference type="InterPro" id="IPR051816">
    <property type="entry name" value="Glycosyl_Hydrolase_31"/>
</dbReference>
<dbReference type="PANTHER" id="PTHR43863">
    <property type="entry name" value="HYDROLASE, PUTATIVE (AFU_ORTHOLOGUE AFUA_1G03140)-RELATED"/>
    <property type="match status" value="1"/>
</dbReference>
<dbReference type="SMART" id="SM00606">
    <property type="entry name" value="CBD_IV"/>
    <property type="match status" value="3"/>
</dbReference>
<comment type="caution">
    <text evidence="4">The sequence shown here is derived from an EMBL/GenBank/DDBJ whole genome shotgun (WGS) entry which is preliminary data.</text>
</comment>
<name>A0A917HMF6_9BACL</name>
<dbReference type="SUPFAM" id="SSF51445">
    <property type="entry name" value="(Trans)glycosidases"/>
    <property type="match status" value="1"/>
</dbReference>
<dbReference type="InterPro" id="IPR017853">
    <property type="entry name" value="GH"/>
</dbReference>
<accession>A0A917HMF6</accession>
<sequence>MKAMIRNKTKKAVAAVLTIGLLIPTLFVSQPVQAAAESVSIDMSQTLGAPTYRGTGFLYGLSENGSAPNGSLLSDLKPQLFRGGGAGLSGGAWAVGGYNGYLPRFNSVKNQYNRVNAIGATYQILVSDIWGSDGRTIPNNNDPIFPGDNGSWTSWNQFITQLVNDKIAANMTNARYDIWNEPDGAYFWPRSEAQYFEMWKRSVQLIRSLDPNAVIVGPGYGGFNATQLSNWLDYAKNNNALPDILDWHFSADPVADVQTAQNLLNTKNITSIDGFTIGEYIWPAEQNAGYTAWYLARLEKSGVLGANHAIWDHCCDQGLLDDILTPDSQKKGQWWTYKSYADMTGTLVATVPSAKIDGVASKDAAQQSARILLGNKGGYIGNVDVSINQLNSASYLVGANGKVRVSVSRIHNVDPVTAPDVVQVFDATVTNQSILVSIPWLYAMDAYSITLSPSTGTGEPTNEYQAEQAVLSGGANVMTNHTGYTGTGFVAGYETQGASTRFTVQAPALANYEVTLRYANGSGASKSLSIYVNGVKIKQTALAALANWDSWGTKAETLKLQAGSNTIAYVFDPGDSGPVNLDRIHVSAPSASGATIPGKIEAESYIGMFGIQTEPTSDAGGGLNVGWIDNGDWLDYGVQVQNSSAYTVWLRVASPNSTGQIRLLDGAGSVLATVAVPNTGGWQNYQTITQTVSLQAGYQVIRVQAPNGGFNFNWMDFAVSTAPVSFIYQAEYAALGGGAKVMNDHTGYYGSGFVAGYESAGASTSFAVNVSAAGNYNTVLRYANGSGSTRTVSIYVNGVKIKQTSLTALANWDSWGTKSESLNLQAGNNTIMYKFDAGDNGLINLDQIQVSQ</sequence>
<evidence type="ECO:0000313" key="5">
    <source>
        <dbReference type="Proteomes" id="UP000600247"/>
    </source>
</evidence>
<dbReference type="SUPFAM" id="SSF49785">
    <property type="entry name" value="Galactose-binding domain-like"/>
    <property type="match status" value="3"/>
</dbReference>
<dbReference type="InterPro" id="IPR008979">
    <property type="entry name" value="Galactose-bd-like_sf"/>
</dbReference>
<keyword evidence="1 2" id="KW-0732">Signal</keyword>
<dbReference type="PROSITE" id="PS51175">
    <property type="entry name" value="CBM6"/>
    <property type="match status" value="3"/>
</dbReference>
<keyword evidence="5" id="KW-1185">Reference proteome</keyword>
<dbReference type="InterPro" id="IPR006584">
    <property type="entry name" value="Cellulose-bd_IV"/>
</dbReference>
<dbReference type="InterPro" id="IPR005084">
    <property type="entry name" value="CBM6"/>
</dbReference>
<dbReference type="AlphaFoldDB" id="A0A917HMF6"/>
<dbReference type="CDD" id="cd04080">
    <property type="entry name" value="CBM6_cellulase-like"/>
    <property type="match status" value="1"/>
</dbReference>